<dbReference type="PROSITE" id="PS50850">
    <property type="entry name" value="MFS"/>
    <property type="match status" value="1"/>
</dbReference>
<evidence type="ECO:0000256" key="1">
    <source>
        <dbReference type="ARBA" id="ARBA00004651"/>
    </source>
</evidence>
<feature type="domain" description="Major facilitator superfamily (MFS) profile" evidence="8">
    <location>
        <begin position="1"/>
        <end position="405"/>
    </location>
</feature>
<dbReference type="InterPro" id="IPR005829">
    <property type="entry name" value="Sugar_transporter_CS"/>
</dbReference>
<feature type="transmembrane region" description="Helical" evidence="7">
    <location>
        <begin position="43"/>
        <end position="62"/>
    </location>
</feature>
<keyword evidence="6 7" id="KW-0472">Membrane</keyword>
<dbReference type="Pfam" id="PF07690">
    <property type="entry name" value="MFS_1"/>
    <property type="match status" value="1"/>
</dbReference>
<dbReference type="CDD" id="cd17329">
    <property type="entry name" value="MFS_MdtH_MDR_like"/>
    <property type="match status" value="1"/>
</dbReference>
<evidence type="ECO:0000256" key="6">
    <source>
        <dbReference type="ARBA" id="ARBA00023136"/>
    </source>
</evidence>
<proteinExistence type="predicted"/>
<dbReference type="InterPro" id="IPR050171">
    <property type="entry name" value="MFS_Transporters"/>
</dbReference>
<feature type="transmembrane region" description="Helical" evidence="7">
    <location>
        <begin position="353"/>
        <end position="374"/>
    </location>
</feature>
<dbReference type="RefSeq" id="WP_271341096.1">
    <property type="nucleotide sequence ID" value="NZ_JAQKAB010000007.1"/>
</dbReference>
<evidence type="ECO:0000256" key="3">
    <source>
        <dbReference type="ARBA" id="ARBA00022475"/>
    </source>
</evidence>
<keyword evidence="4 7" id="KW-0812">Transmembrane</keyword>
<dbReference type="InterPro" id="IPR011701">
    <property type="entry name" value="MFS"/>
</dbReference>
<accession>A0ABT4X4Z9</accession>
<keyword evidence="10" id="KW-1185">Reference proteome</keyword>
<evidence type="ECO:0000256" key="7">
    <source>
        <dbReference type="SAM" id="Phobius"/>
    </source>
</evidence>
<sequence>MRINDFHINIKVRIIENFISRFIGSMIFPFMAIYLSIHFGKKTAGILLVVNVFAGLFVNLLSGYLSDYYGRKKIIAVSETIRFFSFLIMCSCNSPWATYPLITFFMMMLNSLCWGLSVPANDAMLIDVSTEKQRKFMYSIMYWSSNLSVAIGGVLGGFLFEDYLFQLFIVMTFLSFLVVILVLFFIEESYMPNNQSITIKKHLIELFSNYQFVLKDTKFVFFVLAGVFILSSEHQLTHYISIHLLEIMPEQKLLIWDIDGIKALGILKSINTILVVMFMLFIHKIAFKYDDKKVLLIGSILLVTGYSVMSYSGHIFILFMMMVIATIGEVLFGPLEQTYFASMPPDQYRSSYLAFNGFKFNLSLLIASITVLISSIVPSFMISVLILGLGLMGVLIYYMILPQEKKDFEQN</sequence>
<keyword evidence="2" id="KW-0813">Transport</keyword>
<reference evidence="9 10" key="1">
    <citation type="submission" date="2023-01" db="EMBL/GenBank/DDBJ databases">
        <title>Bacillus changyiensis sp. nov., isolated from a coastal deposit.</title>
        <authorList>
            <person name="Xiao G."/>
            <person name="Lai Q."/>
            <person name="Hu Z."/>
            <person name="Shao Z."/>
        </authorList>
    </citation>
    <scope>NUCLEOTIDE SEQUENCE [LARGE SCALE GENOMIC DNA]</scope>
    <source>
        <strain evidence="9 10">CLL-7-23</strain>
    </source>
</reference>
<feature type="transmembrane region" description="Helical" evidence="7">
    <location>
        <begin position="294"/>
        <end position="309"/>
    </location>
</feature>
<dbReference type="InterPro" id="IPR020846">
    <property type="entry name" value="MFS_dom"/>
</dbReference>
<feature type="transmembrane region" description="Helical" evidence="7">
    <location>
        <begin position="140"/>
        <end position="159"/>
    </location>
</feature>
<feature type="transmembrane region" description="Helical" evidence="7">
    <location>
        <begin position="102"/>
        <end position="120"/>
    </location>
</feature>
<protein>
    <submittedName>
        <fullName evidence="9">MFS transporter</fullName>
    </submittedName>
</protein>
<name>A0ABT4X4Z9_9BACI</name>
<dbReference type="Gene3D" id="1.20.1250.20">
    <property type="entry name" value="MFS general substrate transporter like domains"/>
    <property type="match status" value="2"/>
</dbReference>
<gene>
    <name evidence="9" type="ORF">PJ311_11590</name>
</gene>
<keyword evidence="5 7" id="KW-1133">Transmembrane helix</keyword>
<evidence type="ECO:0000256" key="5">
    <source>
        <dbReference type="ARBA" id="ARBA00022989"/>
    </source>
</evidence>
<dbReference type="Proteomes" id="UP001211894">
    <property type="component" value="Unassembled WGS sequence"/>
</dbReference>
<evidence type="ECO:0000313" key="10">
    <source>
        <dbReference type="Proteomes" id="UP001211894"/>
    </source>
</evidence>
<dbReference type="SUPFAM" id="SSF103473">
    <property type="entry name" value="MFS general substrate transporter"/>
    <property type="match status" value="1"/>
</dbReference>
<feature type="transmembrane region" description="Helical" evidence="7">
    <location>
        <begin position="18"/>
        <end position="37"/>
    </location>
</feature>
<feature type="transmembrane region" description="Helical" evidence="7">
    <location>
        <begin position="260"/>
        <end position="282"/>
    </location>
</feature>
<evidence type="ECO:0000259" key="8">
    <source>
        <dbReference type="PROSITE" id="PS50850"/>
    </source>
</evidence>
<dbReference type="PANTHER" id="PTHR23517">
    <property type="entry name" value="RESISTANCE PROTEIN MDTM, PUTATIVE-RELATED-RELATED"/>
    <property type="match status" value="1"/>
</dbReference>
<comment type="subcellular location">
    <subcellularLocation>
        <location evidence="1">Cell membrane</location>
        <topology evidence="1">Multi-pass membrane protein</topology>
    </subcellularLocation>
</comment>
<dbReference type="PROSITE" id="PS00216">
    <property type="entry name" value="SUGAR_TRANSPORT_1"/>
    <property type="match status" value="1"/>
</dbReference>
<feature type="transmembrane region" description="Helical" evidence="7">
    <location>
        <begin position="380"/>
        <end position="401"/>
    </location>
</feature>
<feature type="transmembrane region" description="Helical" evidence="7">
    <location>
        <begin position="315"/>
        <end position="332"/>
    </location>
</feature>
<evidence type="ECO:0000313" key="9">
    <source>
        <dbReference type="EMBL" id="MDA7027250.1"/>
    </source>
</evidence>
<dbReference type="PANTHER" id="PTHR23517:SF3">
    <property type="entry name" value="INTEGRAL MEMBRANE TRANSPORT PROTEIN"/>
    <property type="match status" value="1"/>
</dbReference>
<keyword evidence="3" id="KW-1003">Cell membrane</keyword>
<feature type="transmembrane region" description="Helical" evidence="7">
    <location>
        <begin position="74"/>
        <end position="96"/>
    </location>
</feature>
<dbReference type="InterPro" id="IPR036259">
    <property type="entry name" value="MFS_trans_sf"/>
</dbReference>
<comment type="caution">
    <text evidence="9">The sequence shown here is derived from an EMBL/GenBank/DDBJ whole genome shotgun (WGS) entry which is preliminary data.</text>
</comment>
<organism evidence="9 10">
    <name type="scientific">Bacillus changyiensis</name>
    <dbReference type="NCBI Taxonomy" id="3004103"/>
    <lineage>
        <taxon>Bacteria</taxon>
        <taxon>Bacillati</taxon>
        <taxon>Bacillota</taxon>
        <taxon>Bacilli</taxon>
        <taxon>Bacillales</taxon>
        <taxon>Bacillaceae</taxon>
        <taxon>Bacillus</taxon>
    </lineage>
</organism>
<evidence type="ECO:0000256" key="4">
    <source>
        <dbReference type="ARBA" id="ARBA00022692"/>
    </source>
</evidence>
<feature type="transmembrane region" description="Helical" evidence="7">
    <location>
        <begin position="165"/>
        <end position="186"/>
    </location>
</feature>
<evidence type="ECO:0000256" key="2">
    <source>
        <dbReference type="ARBA" id="ARBA00022448"/>
    </source>
</evidence>
<dbReference type="EMBL" id="JAQKAB010000007">
    <property type="protein sequence ID" value="MDA7027250.1"/>
    <property type="molecule type" value="Genomic_DNA"/>
</dbReference>